<protein>
    <submittedName>
        <fullName evidence="7">IS21 family transposase</fullName>
    </submittedName>
</protein>
<feature type="domain" description="HTH IS21-type" evidence="5">
    <location>
        <begin position="6"/>
        <end position="69"/>
    </location>
</feature>
<evidence type="ECO:0000259" key="6">
    <source>
        <dbReference type="PROSITE" id="PS50994"/>
    </source>
</evidence>
<sequence length="504" mass="56924">MLVVETVAKIRREHFGRGKGVKTIARELGLSRNTVRKVLRSGETAFEYERSEQPHPKLGAFIPRLEAMLDANAAGARKDRLTLTRMADLLSREGYEGGYDAVRRYAGRWASARRGVSSPVEAFVPLSFAPGDAYQFDWSHDQVEIGGRPLTVKVAHLRLCHSRRFYIRAYPRETQEMVFDAHTRAFALFGGVTTRGIYDNMKTAVDAVFAGKTRRFNRRFEQMCSHYLIEPVACTPASGWEKGQVENQVGYARDNIFKPRLRFKTLEELNGWLEAECERRARSDRHPEQRDRTVWEVFEAERPFLAPFAGPFDGFHQVEAVAQATCLINFDRNRYSVAARAARRAVQIRAYADRIVVLCDGEKVADHPRSLGRDRTVYDPWHYLPVLARKPGALRNGAPFRDWSLPPALTRFRKKLGSGDEADRRFVRVLAAVLDDGLEAVDEAVREALDAGVASDEVILNILARRREPPGPQGITTSEALKLRDPPVADCARYDLLRGSRAAA</sequence>
<keyword evidence="2" id="KW-0815">Transposition</keyword>
<keyword evidence="4" id="KW-0233">DNA recombination</keyword>
<proteinExistence type="inferred from homology"/>
<dbReference type="AlphaFoldDB" id="A0A5P6P7C8"/>
<dbReference type="RefSeq" id="WP_151646750.1">
    <property type="nucleotide sequence ID" value="NZ_CP044543.1"/>
</dbReference>
<dbReference type="GO" id="GO:0015074">
    <property type="term" value="P:DNA integration"/>
    <property type="evidence" value="ECO:0007669"/>
    <property type="project" value="InterPro"/>
</dbReference>
<dbReference type="GO" id="GO:0006310">
    <property type="term" value="P:DNA recombination"/>
    <property type="evidence" value="ECO:0007669"/>
    <property type="project" value="UniProtKB-KW"/>
</dbReference>
<dbReference type="InterPro" id="IPR017894">
    <property type="entry name" value="HTH_IS21_transposase_type"/>
</dbReference>
<dbReference type="InterPro" id="IPR001584">
    <property type="entry name" value="Integrase_cat-core"/>
</dbReference>
<evidence type="ECO:0000259" key="5">
    <source>
        <dbReference type="PROSITE" id="PS50531"/>
    </source>
</evidence>
<feature type="domain" description="Integrase catalytic" evidence="6">
    <location>
        <begin position="126"/>
        <end position="302"/>
    </location>
</feature>
<dbReference type="Gene3D" id="3.30.420.10">
    <property type="entry name" value="Ribonuclease H-like superfamily/Ribonuclease H"/>
    <property type="match status" value="1"/>
</dbReference>
<dbReference type="PROSITE" id="PS50994">
    <property type="entry name" value="INTEGRASE"/>
    <property type="match status" value="1"/>
</dbReference>
<keyword evidence="3" id="KW-0238">DNA-binding</keyword>
<evidence type="ECO:0000313" key="8">
    <source>
        <dbReference type="Proteomes" id="UP000325641"/>
    </source>
</evidence>
<dbReference type="PANTHER" id="PTHR35004">
    <property type="entry name" value="TRANSPOSASE RV3428C-RELATED"/>
    <property type="match status" value="1"/>
</dbReference>
<dbReference type="NCBIfam" id="NF033546">
    <property type="entry name" value="transpos_IS21"/>
    <property type="match status" value="1"/>
</dbReference>
<evidence type="ECO:0000256" key="2">
    <source>
        <dbReference type="ARBA" id="ARBA00022578"/>
    </source>
</evidence>
<gene>
    <name evidence="7" type="ORF">F8237_18545</name>
</gene>
<comment type="similarity">
    <text evidence="1">Belongs to the transposase IS21/IS408/IS1162 family.</text>
</comment>
<evidence type="ECO:0000256" key="4">
    <source>
        <dbReference type="ARBA" id="ARBA00023172"/>
    </source>
</evidence>
<dbReference type="EMBL" id="CP044543">
    <property type="protein sequence ID" value="QFI74220.1"/>
    <property type="molecule type" value="Genomic_DNA"/>
</dbReference>
<evidence type="ECO:0000256" key="1">
    <source>
        <dbReference type="ARBA" id="ARBA00009277"/>
    </source>
</evidence>
<evidence type="ECO:0000256" key="3">
    <source>
        <dbReference type="ARBA" id="ARBA00023125"/>
    </source>
</evidence>
<dbReference type="OrthoDB" id="2065409at2"/>
<dbReference type="InterPro" id="IPR012337">
    <property type="entry name" value="RNaseH-like_sf"/>
</dbReference>
<dbReference type="KEGG" id="bbet:F8237_18545"/>
<dbReference type="PANTHER" id="PTHR35004:SF7">
    <property type="entry name" value="INTEGRASE PROTEIN"/>
    <property type="match status" value="1"/>
</dbReference>
<dbReference type="GO" id="GO:0003677">
    <property type="term" value="F:DNA binding"/>
    <property type="evidence" value="ECO:0007669"/>
    <property type="project" value="UniProtKB-KW"/>
</dbReference>
<dbReference type="InterPro" id="IPR054353">
    <property type="entry name" value="IstA-like_C"/>
</dbReference>
<name>A0A5P6P7C8_9BRAD</name>
<dbReference type="Pfam" id="PF00665">
    <property type="entry name" value="rve"/>
    <property type="match status" value="1"/>
</dbReference>
<accession>A0A5P6P7C8</accession>
<dbReference type="GO" id="GO:0032196">
    <property type="term" value="P:transposition"/>
    <property type="evidence" value="ECO:0007669"/>
    <property type="project" value="UniProtKB-KW"/>
</dbReference>
<dbReference type="PROSITE" id="PS50531">
    <property type="entry name" value="HTH_IS21"/>
    <property type="match status" value="1"/>
</dbReference>
<evidence type="ECO:0000313" key="7">
    <source>
        <dbReference type="EMBL" id="QFI74220.1"/>
    </source>
</evidence>
<organism evidence="7 8">
    <name type="scientific">Bradyrhizobium betae</name>
    <dbReference type="NCBI Taxonomy" id="244734"/>
    <lineage>
        <taxon>Bacteria</taxon>
        <taxon>Pseudomonadati</taxon>
        <taxon>Pseudomonadota</taxon>
        <taxon>Alphaproteobacteria</taxon>
        <taxon>Hyphomicrobiales</taxon>
        <taxon>Nitrobacteraceae</taxon>
        <taxon>Bradyrhizobium</taxon>
    </lineage>
</organism>
<reference evidence="8" key="1">
    <citation type="submission" date="2019-10" db="EMBL/GenBank/DDBJ databases">
        <title>Complete Genome Sequence of Bradyrhizobium betae type strain PL7HG1T.</title>
        <authorList>
            <person name="Bromfield E.S.P."/>
            <person name="Cloutier S."/>
        </authorList>
    </citation>
    <scope>NUCLEOTIDE SEQUENCE [LARGE SCALE GENOMIC DNA]</scope>
    <source>
        <strain evidence="8">PL7HG1</strain>
    </source>
</reference>
<dbReference type="InterPro" id="IPR036397">
    <property type="entry name" value="RNaseH_sf"/>
</dbReference>
<dbReference type="Proteomes" id="UP000325641">
    <property type="component" value="Chromosome"/>
</dbReference>
<dbReference type="SUPFAM" id="SSF53098">
    <property type="entry name" value="Ribonuclease H-like"/>
    <property type="match status" value="1"/>
</dbReference>
<dbReference type="Pfam" id="PF22483">
    <property type="entry name" value="Mu-transpos_C_2"/>
    <property type="match status" value="1"/>
</dbReference>